<reference evidence="1 2" key="1">
    <citation type="submission" date="2018-08" db="EMBL/GenBank/DDBJ databases">
        <title>Genomic taxonomy of the Vibrionaceae family.</title>
        <authorList>
            <person name="Gomez-Gil B."/>
            <person name="Tanaka M."/>
            <person name="Sawabe T."/>
            <person name="Enciso-Ibarra K."/>
        </authorList>
    </citation>
    <scope>NUCLEOTIDE SEQUENCE [LARGE SCALE GENOMIC DNA]</scope>
    <source>
        <strain evidence="1 2">CAIM 1831</strain>
    </source>
</reference>
<protein>
    <recommendedName>
        <fullName evidence="3">DUF2913 family protein</fullName>
    </recommendedName>
</protein>
<accession>A0ABN5PGW0</accession>
<evidence type="ECO:0000313" key="2">
    <source>
        <dbReference type="Proteomes" id="UP000262832"/>
    </source>
</evidence>
<organism evidence="1 2">
    <name type="scientific">Vibrio alfacsensis</name>
    <dbReference type="NCBI Taxonomy" id="1074311"/>
    <lineage>
        <taxon>Bacteria</taxon>
        <taxon>Pseudomonadati</taxon>
        <taxon>Pseudomonadota</taxon>
        <taxon>Gammaproteobacteria</taxon>
        <taxon>Vibrionales</taxon>
        <taxon>Vibrionaceae</taxon>
        <taxon>Vibrio</taxon>
    </lineage>
</organism>
<dbReference type="Proteomes" id="UP000262832">
    <property type="component" value="Chromosome I"/>
</dbReference>
<dbReference type="EMBL" id="CP032093">
    <property type="protein sequence ID" value="AXY01269.1"/>
    <property type="molecule type" value="Genomic_DNA"/>
</dbReference>
<name>A0ABN5PGW0_9VIBR</name>
<evidence type="ECO:0008006" key="3">
    <source>
        <dbReference type="Google" id="ProtNLM"/>
    </source>
</evidence>
<gene>
    <name evidence="1" type="ORF">D1115_08830</name>
</gene>
<dbReference type="RefSeq" id="WP_128811064.1">
    <property type="nucleotide sequence ID" value="NZ_CP032093.1"/>
</dbReference>
<keyword evidence="2" id="KW-1185">Reference proteome</keyword>
<evidence type="ECO:0000313" key="1">
    <source>
        <dbReference type="EMBL" id="AXY01269.1"/>
    </source>
</evidence>
<sequence>MKAAYSADGAEDLMVKDRLRLGMYLQLAGKSDEGWQYLNELNAQFVDVFSQLEISNQMRVFLQKEKQFNKAILFSIWSIAKGIECSRFNIQSSVSMTDQMAKIRSKYDMPLDDSEKETFGKTPKGNPITDSAYPMFLSRLNESTSESGIYSQIERDMKKAKLSDLAKPLSQDLAIYFTTHKAYKLDEIRDLVNHRINVV</sequence>
<proteinExistence type="predicted"/>